<organism evidence="1 2">
    <name type="scientific">Candidatus Thiodubiliella endoseptemdiera</name>
    <dbReference type="NCBI Taxonomy" id="2738886"/>
    <lineage>
        <taxon>Bacteria</taxon>
        <taxon>Pseudomonadati</taxon>
        <taxon>Pseudomonadota</taxon>
        <taxon>Gammaproteobacteria</taxon>
        <taxon>Candidatus Pseudothioglobaceae</taxon>
        <taxon>Candidatus Thiodubiliella</taxon>
    </lineage>
</organism>
<proteinExistence type="predicted"/>
<dbReference type="AlphaFoldDB" id="A0A853F8A0"/>
<dbReference type="EMBL" id="JACCHT010000002">
    <property type="protein sequence ID" value="NYT27925.1"/>
    <property type="molecule type" value="Genomic_DNA"/>
</dbReference>
<comment type="caution">
    <text evidence="1">The sequence shown here is derived from an EMBL/GenBank/DDBJ whole genome shotgun (WGS) entry which is preliminary data.</text>
</comment>
<gene>
    <name evidence="1" type="ORF">H0A76_08530</name>
</gene>
<accession>A0A853F8A0</accession>
<evidence type="ECO:0000313" key="1">
    <source>
        <dbReference type="EMBL" id="NYT27925.1"/>
    </source>
</evidence>
<evidence type="ECO:0000313" key="2">
    <source>
        <dbReference type="Proteomes" id="UP000568751"/>
    </source>
</evidence>
<dbReference type="Proteomes" id="UP000568751">
    <property type="component" value="Unassembled WGS sequence"/>
</dbReference>
<sequence>MKVIIRGTAILQDYTYAATALGHSQFCYPSELADGNLQAVVTLSDGTNSALALAE</sequence>
<name>A0A853F8A0_9GAMM</name>
<protein>
    <submittedName>
        <fullName evidence="1">Uncharacterized protein</fullName>
    </submittedName>
</protein>
<reference evidence="1 2" key="1">
    <citation type="submission" date="2020-05" db="EMBL/GenBank/DDBJ databases">
        <title>Horizontal transmission and recombination maintain forever young bacterial symbiont genomes.</title>
        <authorList>
            <person name="Russell S.L."/>
            <person name="Pepper-Tunick E."/>
            <person name="Svedberg J."/>
            <person name="Byrne A."/>
            <person name="Ruelas Castillo J."/>
            <person name="Vollmers C."/>
            <person name="Beinart R.A."/>
            <person name="Corbett-Detig R."/>
        </authorList>
    </citation>
    <scope>NUCLEOTIDE SEQUENCE [LARGE SCALE GENOMIC DNA]</scope>
    <source>
        <strain evidence="1">455</strain>
    </source>
</reference>